<name>A0A3Q9RP40_9BACI</name>
<accession>A0A3Q9RP40</accession>
<dbReference type="Proteomes" id="UP000283095">
    <property type="component" value="Chromosome"/>
</dbReference>
<evidence type="ECO:0000313" key="1">
    <source>
        <dbReference type="EMBL" id="AZV43632.1"/>
    </source>
</evidence>
<dbReference type="EMBL" id="CP026095">
    <property type="protein sequence ID" value="AZV43632.1"/>
    <property type="molecule type" value="Genomic_DNA"/>
</dbReference>
<protein>
    <recommendedName>
        <fullName evidence="3">EH domain-containing protein</fullName>
    </recommendedName>
</protein>
<gene>
    <name evidence="1" type="ORF">BAOM_3023</name>
</gene>
<reference evidence="1 2" key="1">
    <citation type="submission" date="2018-01" db="EMBL/GenBank/DDBJ databases">
        <title>Bacillus asahii Genome sequencing and assembly.</title>
        <authorList>
            <person name="Jiang H."/>
            <person name="Feng Y."/>
            <person name="Zhao F."/>
            <person name="Lin X."/>
        </authorList>
    </citation>
    <scope>NUCLEOTIDE SEQUENCE [LARGE SCALE GENOMIC DNA]</scope>
    <source>
        <strain evidence="1 2">OM18</strain>
    </source>
</reference>
<dbReference type="OrthoDB" id="2666685at2"/>
<dbReference type="AlphaFoldDB" id="A0A3Q9RP40"/>
<dbReference type="RefSeq" id="WP_127760772.1">
    <property type="nucleotide sequence ID" value="NZ_CP026095.1"/>
</dbReference>
<dbReference type="KEGG" id="pasa:BAOM_3023"/>
<organism evidence="1 2">
    <name type="scientific">Peribacillus asahii</name>
    <dbReference type="NCBI Taxonomy" id="228899"/>
    <lineage>
        <taxon>Bacteria</taxon>
        <taxon>Bacillati</taxon>
        <taxon>Bacillota</taxon>
        <taxon>Bacilli</taxon>
        <taxon>Bacillales</taxon>
        <taxon>Bacillaceae</taxon>
        <taxon>Peribacillus</taxon>
    </lineage>
</organism>
<proteinExistence type="predicted"/>
<evidence type="ECO:0000313" key="2">
    <source>
        <dbReference type="Proteomes" id="UP000283095"/>
    </source>
</evidence>
<evidence type="ECO:0008006" key="3">
    <source>
        <dbReference type="Google" id="ProtNLM"/>
    </source>
</evidence>
<sequence length="194" mass="22985">MEYIVKVKQDIRKNWFNNHIAKIEGEEGLQVIYWGEPGTNMYRTKYVLSGNNVFISGDIGEAVYSLTCAATLDNIKDFNLSYFTKKLSAFCEDRWDFDEKLAKKELKEYWEEYEMSQIEDSKEIYDGIISAIEESRSINEYHSWLMTVYHDTSIDSDIMEYVWDFGRKMPPRLIGYWVGLQMIIEQLEKKDKVN</sequence>